<dbReference type="InterPro" id="IPR014710">
    <property type="entry name" value="RmlC-like_jellyroll"/>
</dbReference>
<dbReference type="Proteomes" id="UP001499863">
    <property type="component" value="Unassembled WGS sequence"/>
</dbReference>
<name>A0ABN1XVB2_9ACTN</name>
<gene>
    <name evidence="1" type="ORF">GCM10009639_11570</name>
</gene>
<dbReference type="InterPro" id="IPR011051">
    <property type="entry name" value="RmlC_Cupin_sf"/>
</dbReference>
<sequence>MSGMTDTEALGEGVVVDALLREAAADQAGALWRLTGAERQLDANVVRLRPEASVAEHVEPDLDVLVLGIAGRGTLRCGGVAHPLEPGVLRLVPHGAARGVAAGPEGVVYLTVHRRRPGMAIRPRP</sequence>
<evidence type="ECO:0000313" key="1">
    <source>
        <dbReference type="EMBL" id="GAA1387038.1"/>
    </source>
</evidence>
<dbReference type="EMBL" id="BAAAKJ010000054">
    <property type="protein sequence ID" value="GAA1387038.1"/>
    <property type="molecule type" value="Genomic_DNA"/>
</dbReference>
<comment type="caution">
    <text evidence="1">The sequence shown here is derived from an EMBL/GenBank/DDBJ whole genome shotgun (WGS) entry which is preliminary data.</text>
</comment>
<keyword evidence="2" id="KW-1185">Reference proteome</keyword>
<organism evidence="1 2">
    <name type="scientific">Kitasatospora putterlickiae</name>
    <dbReference type="NCBI Taxonomy" id="221725"/>
    <lineage>
        <taxon>Bacteria</taxon>
        <taxon>Bacillati</taxon>
        <taxon>Actinomycetota</taxon>
        <taxon>Actinomycetes</taxon>
        <taxon>Kitasatosporales</taxon>
        <taxon>Streptomycetaceae</taxon>
        <taxon>Kitasatospora</taxon>
    </lineage>
</organism>
<evidence type="ECO:0000313" key="2">
    <source>
        <dbReference type="Proteomes" id="UP001499863"/>
    </source>
</evidence>
<proteinExistence type="predicted"/>
<dbReference type="Gene3D" id="2.60.120.10">
    <property type="entry name" value="Jelly Rolls"/>
    <property type="match status" value="1"/>
</dbReference>
<accession>A0ABN1XVB2</accession>
<dbReference type="SUPFAM" id="SSF51182">
    <property type="entry name" value="RmlC-like cupins"/>
    <property type="match status" value="1"/>
</dbReference>
<reference evidence="1 2" key="1">
    <citation type="journal article" date="2019" name="Int. J. Syst. Evol. Microbiol.">
        <title>The Global Catalogue of Microorganisms (GCM) 10K type strain sequencing project: providing services to taxonomists for standard genome sequencing and annotation.</title>
        <authorList>
            <consortium name="The Broad Institute Genomics Platform"/>
            <consortium name="The Broad Institute Genome Sequencing Center for Infectious Disease"/>
            <person name="Wu L."/>
            <person name="Ma J."/>
        </authorList>
    </citation>
    <scope>NUCLEOTIDE SEQUENCE [LARGE SCALE GENOMIC DNA]</scope>
    <source>
        <strain evidence="1 2">JCM 12393</strain>
    </source>
</reference>
<evidence type="ECO:0008006" key="3">
    <source>
        <dbReference type="Google" id="ProtNLM"/>
    </source>
</evidence>
<protein>
    <recommendedName>
        <fullName evidence="3">AraC-type arabinose-binding/dimerisation domain-containing protein</fullName>
    </recommendedName>
</protein>